<sequence>MQPPQFYNTFPLGYPNQPMQQFRPSQGLDSTYANPNYENSNYANSNFANANYANSQPRRMPTNPYFPSNTRPVSASTMFSEGTVYSNDERPPLFSRDRNKSFDSYQEKVEREMKEKQKEVHTAVDGMSEAARIQFQKVSAMMTQPGLADRERLRRIEALYKELPDDVRKEFDTKLAAFGR</sequence>
<feature type="compositionally biased region" description="Basic and acidic residues" evidence="1">
    <location>
        <begin position="87"/>
        <end position="106"/>
    </location>
</feature>
<organism evidence="2 3">
    <name type="scientific">Mesorhabditis spiculigera</name>
    <dbReference type="NCBI Taxonomy" id="96644"/>
    <lineage>
        <taxon>Eukaryota</taxon>
        <taxon>Metazoa</taxon>
        <taxon>Ecdysozoa</taxon>
        <taxon>Nematoda</taxon>
        <taxon>Chromadorea</taxon>
        <taxon>Rhabditida</taxon>
        <taxon>Rhabditina</taxon>
        <taxon>Rhabditomorpha</taxon>
        <taxon>Rhabditoidea</taxon>
        <taxon>Rhabditidae</taxon>
        <taxon>Mesorhabditinae</taxon>
        <taxon>Mesorhabditis</taxon>
    </lineage>
</organism>
<keyword evidence="3" id="KW-1185">Reference proteome</keyword>
<dbReference type="Proteomes" id="UP001177023">
    <property type="component" value="Unassembled WGS sequence"/>
</dbReference>
<feature type="compositionally biased region" description="Polar residues" evidence="1">
    <location>
        <begin position="17"/>
        <end position="31"/>
    </location>
</feature>
<proteinExistence type="predicted"/>
<accession>A0AA36GD78</accession>
<feature type="region of interest" description="Disordered" evidence="1">
    <location>
        <begin position="1"/>
        <end position="39"/>
    </location>
</feature>
<evidence type="ECO:0000313" key="2">
    <source>
        <dbReference type="EMBL" id="CAJ0586775.1"/>
    </source>
</evidence>
<feature type="region of interest" description="Disordered" evidence="1">
    <location>
        <begin position="83"/>
        <end position="106"/>
    </location>
</feature>
<evidence type="ECO:0000256" key="1">
    <source>
        <dbReference type="SAM" id="MobiDB-lite"/>
    </source>
</evidence>
<evidence type="ECO:0008006" key="4">
    <source>
        <dbReference type="Google" id="ProtNLM"/>
    </source>
</evidence>
<name>A0AA36GD78_9BILA</name>
<protein>
    <recommendedName>
        <fullName evidence="4">DUF148 domain-containing protein</fullName>
    </recommendedName>
</protein>
<evidence type="ECO:0000313" key="3">
    <source>
        <dbReference type="Proteomes" id="UP001177023"/>
    </source>
</evidence>
<dbReference type="AlphaFoldDB" id="A0AA36GD78"/>
<comment type="caution">
    <text evidence="2">The sequence shown here is derived from an EMBL/GenBank/DDBJ whole genome shotgun (WGS) entry which is preliminary data.</text>
</comment>
<dbReference type="EMBL" id="CATQJA010002709">
    <property type="protein sequence ID" value="CAJ0586775.1"/>
    <property type="molecule type" value="Genomic_DNA"/>
</dbReference>
<gene>
    <name evidence="2" type="ORF">MSPICULIGERA_LOCUS24763</name>
</gene>
<feature type="non-terminal residue" evidence="2">
    <location>
        <position position="1"/>
    </location>
</feature>
<reference evidence="2" key="1">
    <citation type="submission" date="2023-06" db="EMBL/GenBank/DDBJ databases">
        <authorList>
            <person name="Delattre M."/>
        </authorList>
    </citation>
    <scope>NUCLEOTIDE SEQUENCE</scope>
    <source>
        <strain evidence="2">AF72</strain>
    </source>
</reference>